<name>A0A816X7W5_BRANA</name>
<gene>
    <name evidence="1" type="ORF">DARMORV10_A02P32470.1</name>
</gene>
<organism evidence="1">
    <name type="scientific">Brassica napus</name>
    <name type="common">Rape</name>
    <dbReference type="NCBI Taxonomy" id="3708"/>
    <lineage>
        <taxon>Eukaryota</taxon>
        <taxon>Viridiplantae</taxon>
        <taxon>Streptophyta</taxon>
        <taxon>Embryophyta</taxon>
        <taxon>Tracheophyta</taxon>
        <taxon>Spermatophyta</taxon>
        <taxon>Magnoliopsida</taxon>
        <taxon>eudicotyledons</taxon>
        <taxon>Gunneridae</taxon>
        <taxon>Pentapetalae</taxon>
        <taxon>rosids</taxon>
        <taxon>malvids</taxon>
        <taxon>Brassicales</taxon>
        <taxon>Brassicaceae</taxon>
        <taxon>Brassiceae</taxon>
        <taxon>Brassica</taxon>
    </lineage>
</organism>
<dbReference type="Proteomes" id="UP001295469">
    <property type="component" value="Chromosome A02"/>
</dbReference>
<evidence type="ECO:0000313" key="1">
    <source>
        <dbReference type="EMBL" id="CAF2143044.1"/>
    </source>
</evidence>
<dbReference type="EMBL" id="HG994356">
    <property type="protein sequence ID" value="CAF2143044.1"/>
    <property type="molecule type" value="Genomic_DNA"/>
</dbReference>
<dbReference type="AlphaFoldDB" id="A0A816X7W5"/>
<feature type="non-terminal residue" evidence="1">
    <location>
        <position position="1"/>
    </location>
</feature>
<accession>A0A816X7W5</accession>
<protein>
    <submittedName>
        <fullName evidence="1">(rape) hypothetical protein</fullName>
    </submittedName>
</protein>
<proteinExistence type="predicted"/>
<sequence length="87" mass="9856">HPSVFVSKLHLQREQRSSFHRRDLLLTATAISATKVVDLSSNCRGSQAAFILHQATSLEILVYGYKISRPISYQCYDLFLKISIFLG</sequence>
<reference evidence="1" key="1">
    <citation type="submission" date="2021-01" db="EMBL/GenBank/DDBJ databases">
        <authorList>
            <consortium name="Genoscope - CEA"/>
            <person name="William W."/>
        </authorList>
    </citation>
    <scope>NUCLEOTIDE SEQUENCE</scope>
</reference>